<feature type="transmembrane region" description="Helical" evidence="1">
    <location>
        <begin position="6"/>
        <end position="24"/>
    </location>
</feature>
<gene>
    <name evidence="2" type="ordered locus">HCH_02307</name>
</gene>
<proteinExistence type="predicted"/>
<dbReference type="eggNOG" id="ENOG5032DV0">
    <property type="taxonomic scope" value="Bacteria"/>
</dbReference>
<name>Q2SJP4_HAHCH</name>
<keyword evidence="1" id="KW-0472">Membrane</keyword>
<organism evidence="2 3">
    <name type="scientific">Hahella chejuensis (strain KCTC 2396)</name>
    <dbReference type="NCBI Taxonomy" id="349521"/>
    <lineage>
        <taxon>Bacteria</taxon>
        <taxon>Pseudomonadati</taxon>
        <taxon>Pseudomonadota</taxon>
        <taxon>Gammaproteobacteria</taxon>
        <taxon>Oceanospirillales</taxon>
        <taxon>Hahellaceae</taxon>
        <taxon>Hahella</taxon>
    </lineage>
</organism>
<keyword evidence="1" id="KW-0812">Transmembrane</keyword>
<dbReference type="KEGG" id="hch:HCH_02307"/>
<evidence type="ECO:0000313" key="2">
    <source>
        <dbReference type="EMBL" id="ABC29130.1"/>
    </source>
</evidence>
<keyword evidence="3" id="KW-1185">Reference proteome</keyword>
<evidence type="ECO:0000256" key="1">
    <source>
        <dbReference type="SAM" id="Phobius"/>
    </source>
</evidence>
<dbReference type="EMBL" id="CP000155">
    <property type="protein sequence ID" value="ABC29130.1"/>
    <property type="molecule type" value="Genomic_DNA"/>
</dbReference>
<dbReference type="OrthoDB" id="6193866at2"/>
<dbReference type="STRING" id="349521.HCH_02307"/>
<sequence>MSATNITALIGGVIILVLLLIYLGQWREKAKDARQRQLNALLDRLRLLKALATGLPPQYAAKDIRLLVVARAQEIIKELANLGHRGDHESQSEEWEVIKENIKSQADFPQLDLQNQAVMQEVRKLLKGLYKFIETQIQKGRIEKKTGVKHLLNTQFLIARSLADSHVNKAKQAQAANRLRVAIHHYHDAIEALGKIEKNPLAQKSMLIYRQRIKDLEKLATEAAQSKSEAIAEGSDRLSAQLDKMVTEEEKWKKKQSYD</sequence>
<dbReference type="HOGENOM" id="CLU_1072680_0_0_6"/>
<dbReference type="Proteomes" id="UP000000238">
    <property type="component" value="Chromosome"/>
</dbReference>
<evidence type="ECO:0000313" key="3">
    <source>
        <dbReference type="Proteomes" id="UP000000238"/>
    </source>
</evidence>
<protein>
    <submittedName>
        <fullName evidence="2">Uncharacterized protein</fullName>
    </submittedName>
</protein>
<dbReference type="AlphaFoldDB" id="Q2SJP4"/>
<keyword evidence="1" id="KW-1133">Transmembrane helix</keyword>
<reference evidence="2 3" key="1">
    <citation type="journal article" date="2005" name="Nucleic Acids Res.">
        <title>Genomic blueprint of Hahella chejuensis, a marine microbe producing an algicidal agent.</title>
        <authorList>
            <person name="Jeong H."/>
            <person name="Yim J.H."/>
            <person name="Lee C."/>
            <person name="Choi S.-H."/>
            <person name="Park Y.K."/>
            <person name="Yoon S.H."/>
            <person name="Hur C.-G."/>
            <person name="Kang H.-Y."/>
            <person name="Kim D."/>
            <person name="Lee H.H."/>
            <person name="Park K.H."/>
            <person name="Park S.-H."/>
            <person name="Park H.-S."/>
            <person name="Lee H.K."/>
            <person name="Oh T.K."/>
            <person name="Kim J.F."/>
        </authorList>
    </citation>
    <scope>NUCLEOTIDE SEQUENCE [LARGE SCALE GENOMIC DNA]</scope>
    <source>
        <strain evidence="2 3">KCTC 2396</strain>
    </source>
</reference>
<dbReference type="RefSeq" id="WP_011396199.1">
    <property type="nucleotide sequence ID" value="NC_007645.1"/>
</dbReference>
<accession>Q2SJP4</accession>